<name>A0A347UF97_9RHOB</name>
<sequence>MVFSIDEEKNESLVYDVFIKAEFDKPIAAEIVVANDKRYTIRWTVNIPIEDSEKTKARVDHRATYIRRTHRIYVRGFPKGFDVELGGSGKCVVTK</sequence>
<dbReference type="Proteomes" id="UP000261704">
    <property type="component" value="Chromosome"/>
</dbReference>
<dbReference type="AlphaFoldDB" id="A0A347UF97"/>
<dbReference type="KEGG" id="pamo:BAR1_05990"/>
<gene>
    <name evidence="1" type="ORF">BAR1_05990</name>
</gene>
<proteinExistence type="predicted"/>
<protein>
    <submittedName>
        <fullName evidence="1">Uncharacterized protein</fullName>
    </submittedName>
</protein>
<dbReference type="EMBL" id="CP032125">
    <property type="protein sequence ID" value="AXX97525.1"/>
    <property type="molecule type" value="Genomic_DNA"/>
</dbReference>
<reference evidence="1 2" key="1">
    <citation type="submission" date="2018-09" db="EMBL/GenBank/DDBJ databases">
        <title>Profundibacter amoris BAR1 gen. nov., sp. nov., a new member of the Roseobacter clade isolated at Lokis Castle Vent Field on the Arctic Mid-Oceanic Ridge.</title>
        <authorList>
            <person name="Le Moine Bauer S."/>
            <person name="Sjoeberg A.G."/>
            <person name="L'Haridon S."/>
            <person name="Stokke R."/>
            <person name="Roalkvam I."/>
            <person name="Steen I.H."/>
            <person name="Dahle H."/>
        </authorList>
    </citation>
    <scope>NUCLEOTIDE SEQUENCE [LARGE SCALE GENOMIC DNA]</scope>
    <source>
        <strain evidence="1 2">BAR1</strain>
    </source>
</reference>
<keyword evidence="2" id="KW-1185">Reference proteome</keyword>
<accession>A0A347UF97</accession>
<evidence type="ECO:0000313" key="1">
    <source>
        <dbReference type="EMBL" id="AXX97525.1"/>
    </source>
</evidence>
<evidence type="ECO:0000313" key="2">
    <source>
        <dbReference type="Proteomes" id="UP000261704"/>
    </source>
</evidence>
<dbReference type="RefSeq" id="WP_118942182.1">
    <property type="nucleotide sequence ID" value="NZ_CP032125.1"/>
</dbReference>
<organism evidence="1 2">
    <name type="scientific">Profundibacter amoris</name>
    <dbReference type="NCBI Taxonomy" id="2171755"/>
    <lineage>
        <taxon>Bacteria</taxon>
        <taxon>Pseudomonadati</taxon>
        <taxon>Pseudomonadota</taxon>
        <taxon>Alphaproteobacteria</taxon>
        <taxon>Rhodobacterales</taxon>
        <taxon>Paracoccaceae</taxon>
        <taxon>Profundibacter</taxon>
    </lineage>
</organism>